<dbReference type="EMBL" id="BCSX01000005">
    <property type="protein sequence ID" value="GAS86312.1"/>
    <property type="molecule type" value="Genomic_DNA"/>
</dbReference>
<reference evidence="4" key="2">
    <citation type="submission" date="2016-02" db="EMBL/GenBank/DDBJ databases">
        <title>Draft genome sequence of five rapidly growing Mycobacterium species.</title>
        <authorList>
            <person name="Katahira K."/>
            <person name="Gotou Y."/>
            <person name="Iida K."/>
            <person name="Ogura Y."/>
            <person name="Hayashi T."/>
        </authorList>
    </citation>
    <scope>NUCLEOTIDE SEQUENCE [LARGE SCALE GENOMIC DNA]</scope>
    <source>
        <strain evidence="4">JCM15654</strain>
    </source>
</reference>
<dbReference type="InterPro" id="IPR036526">
    <property type="entry name" value="C-N_Hydrolase_sf"/>
</dbReference>
<gene>
    <name evidence="3" type="ORF">RMCB_0408</name>
</gene>
<keyword evidence="4" id="KW-1185">Reference proteome</keyword>
<evidence type="ECO:0000313" key="4">
    <source>
        <dbReference type="Proteomes" id="UP000069620"/>
    </source>
</evidence>
<proteinExistence type="inferred from homology"/>
<dbReference type="RefSeq" id="WP_062827420.1">
    <property type="nucleotide sequence ID" value="NZ_BCSX01000005.1"/>
</dbReference>
<dbReference type="InterPro" id="IPR003010">
    <property type="entry name" value="C-N_Hydrolase"/>
</dbReference>
<dbReference type="SUPFAM" id="SSF56317">
    <property type="entry name" value="Carbon-nitrogen hydrolase"/>
    <property type="match status" value="1"/>
</dbReference>
<dbReference type="GO" id="GO:0016787">
    <property type="term" value="F:hydrolase activity"/>
    <property type="evidence" value="ECO:0007669"/>
    <property type="project" value="UniProtKB-KW"/>
</dbReference>
<evidence type="ECO:0000313" key="3">
    <source>
        <dbReference type="EMBL" id="GAS86312.1"/>
    </source>
</evidence>
<dbReference type="STRING" id="146020.RMCB_0408"/>
<reference evidence="4" key="1">
    <citation type="journal article" date="2016" name="Genome Announc.">
        <title>Draft Genome Sequences of Five Rapidly Growing Mycobacterium Species, M. thermoresistibile, M. fortuitum subsp. acetamidolyticum, M. canariasense, M. brisbanense, and M. novocastrense.</title>
        <authorList>
            <person name="Katahira K."/>
            <person name="Ogura Y."/>
            <person name="Gotoh Y."/>
            <person name="Hayashi T."/>
        </authorList>
    </citation>
    <scope>NUCLEOTIDE SEQUENCE [LARGE SCALE GENOMIC DNA]</scope>
    <source>
        <strain evidence="4">JCM15654</strain>
    </source>
</reference>
<accession>A0A117I427</accession>
<comment type="similarity">
    <text evidence="1">Belongs to the carbon-nitrogen hydrolase superfamily. NIT1/NIT2 family.</text>
</comment>
<dbReference type="AlphaFoldDB" id="A0A117I427"/>
<organism evidence="3 4">
    <name type="scientific">Mycolicibacterium brisbanense</name>
    <dbReference type="NCBI Taxonomy" id="146020"/>
    <lineage>
        <taxon>Bacteria</taxon>
        <taxon>Bacillati</taxon>
        <taxon>Actinomycetota</taxon>
        <taxon>Actinomycetes</taxon>
        <taxon>Mycobacteriales</taxon>
        <taxon>Mycobacteriaceae</taxon>
        <taxon>Mycolicibacterium</taxon>
    </lineage>
</organism>
<comment type="caution">
    <text evidence="3">The sequence shown here is derived from an EMBL/GenBank/DDBJ whole genome shotgun (WGS) entry which is preliminary data.</text>
</comment>
<dbReference type="CDD" id="cd07581">
    <property type="entry name" value="nitrilase_3"/>
    <property type="match status" value="1"/>
</dbReference>
<feature type="domain" description="CN hydrolase" evidence="2">
    <location>
        <begin position="1"/>
        <end position="242"/>
    </location>
</feature>
<evidence type="ECO:0000259" key="2">
    <source>
        <dbReference type="PROSITE" id="PS50263"/>
    </source>
</evidence>
<dbReference type="Gene3D" id="3.60.110.10">
    <property type="entry name" value="Carbon-nitrogen hydrolase"/>
    <property type="match status" value="1"/>
</dbReference>
<dbReference type="PANTHER" id="PTHR23088">
    <property type="entry name" value="NITRILASE-RELATED"/>
    <property type="match status" value="1"/>
</dbReference>
<dbReference type="Proteomes" id="UP000069620">
    <property type="component" value="Unassembled WGS sequence"/>
</dbReference>
<name>A0A117I427_9MYCO</name>
<keyword evidence="3" id="KW-0378">Hydrolase</keyword>
<dbReference type="PROSITE" id="PS50263">
    <property type="entry name" value="CN_HYDROLASE"/>
    <property type="match status" value="1"/>
</dbReference>
<evidence type="ECO:0000256" key="1">
    <source>
        <dbReference type="ARBA" id="ARBA00010613"/>
    </source>
</evidence>
<dbReference type="Pfam" id="PF00795">
    <property type="entry name" value="CN_hydrolase"/>
    <property type="match status" value="1"/>
</dbReference>
<protein>
    <submittedName>
        <fullName evidence="3">Putative amidohydrolase</fullName>
    </submittedName>
</protein>
<dbReference type="PANTHER" id="PTHR23088:SF27">
    <property type="entry name" value="DEAMINATED GLUTATHIONE AMIDASE"/>
    <property type="match status" value="1"/>
</dbReference>
<sequence length="260" mass="26839">MKVALAQIGSGTDVAANLEQITSAATSAQADGAEVVLFPEYAMYEKPVVDGTFASVAEPLDGPFGSALAELAARLGIAIVAGLVEVNPDEPARPFNTLAAWGASGTFLGRHRKALLYDVGVFSESTHISPGDGTDPSTVRIGSTVFGLQTCYELRFPEISRRQARAGATVLAVLSSWVPGPGKVTQWSTLAGARAIENICHVAAVTQSAPVSTGHSLAVAPDGTVLASLGDAPALVTVTIDASLTERQRQADPRALTVDM</sequence>